<dbReference type="OrthoDB" id="9805754at2"/>
<dbReference type="Proteomes" id="UP000320547">
    <property type="component" value="Unassembled WGS sequence"/>
</dbReference>
<dbReference type="AlphaFoldDB" id="A0A562UVB2"/>
<dbReference type="RefSeq" id="WP_067601177.1">
    <property type="nucleotide sequence ID" value="NZ_CP015963.1"/>
</dbReference>
<evidence type="ECO:0000313" key="6">
    <source>
        <dbReference type="Proteomes" id="UP000320547"/>
    </source>
</evidence>
<evidence type="ECO:0000313" key="5">
    <source>
        <dbReference type="EMBL" id="TWJ09498.1"/>
    </source>
</evidence>
<dbReference type="SUPFAM" id="SSF48179">
    <property type="entry name" value="6-phosphogluconate dehydrogenase C-terminal domain-like"/>
    <property type="match status" value="1"/>
</dbReference>
<dbReference type="Pfam" id="PF14748">
    <property type="entry name" value="P5CR_dimer"/>
    <property type="match status" value="1"/>
</dbReference>
<comment type="pathway">
    <text evidence="3">Amino-acid biosynthesis; L-proline biosynthesis; L-proline from L-glutamate 5-semialdehyde: step 1/1.</text>
</comment>
<evidence type="ECO:0000256" key="3">
    <source>
        <dbReference type="HAMAP-Rule" id="MF_01925"/>
    </source>
</evidence>
<dbReference type="PANTHER" id="PTHR11645:SF0">
    <property type="entry name" value="PYRROLINE-5-CARBOXYLATE REDUCTASE 3"/>
    <property type="match status" value="1"/>
</dbReference>
<dbReference type="InterPro" id="IPR029036">
    <property type="entry name" value="P5CR_dimer"/>
</dbReference>
<dbReference type="STRING" id="476157.GCA_001663155_02220"/>
<dbReference type="GO" id="GO:0004735">
    <property type="term" value="F:pyrroline-5-carboxylate reductase activity"/>
    <property type="evidence" value="ECO:0007669"/>
    <property type="project" value="UniProtKB-UniRule"/>
</dbReference>
<feature type="domain" description="Pyrroline-5-carboxylate reductase dimerisation" evidence="4">
    <location>
        <begin position="152"/>
        <end position="256"/>
    </location>
</feature>
<keyword evidence="2 3" id="KW-0560">Oxidoreductase</keyword>
<dbReference type="EMBL" id="VLLK01000001">
    <property type="protein sequence ID" value="TWJ09498.1"/>
    <property type="molecule type" value="Genomic_DNA"/>
</dbReference>
<dbReference type="InterPro" id="IPR000304">
    <property type="entry name" value="Pyrroline-COOH_reductase"/>
</dbReference>
<dbReference type="PANTHER" id="PTHR11645">
    <property type="entry name" value="PYRROLINE-5-CARBOXYLATE REDUCTASE"/>
    <property type="match status" value="1"/>
</dbReference>
<keyword evidence="3" id="KW-0963">Cytoplasm</keyword>
<dbReference type="HAMAP" id="MF_01925">
    <property type="entry name" value="P5C_reductase"/>
    <property type="match status" value="1"/>
</dbReference>
<name>A0A562UVB2_9SPHN</name>
<keyword evidence="3" id="KW-0521">NADP</keyword>
<dbReference type="Gene3D" id="1.10.3730.10">
    <property type="entry name" value="ProC C-terminal domain-like"/>
    <property type="match status" value="1"/>
</dbReference>
<reference evidence="5 6" key="1">
    <citation type="submission" date="2019-07" db="EMBL/GenBank/DDBJ databases">
        <title>Genomic Encyclopedia of Archaeal and Bacterial Type Strains, Phase II (KMG-II): from individual species to whole genera.</title>
        <authorList>
            <person name="Goeker M."/>
        </authorList>
    </citation>
    <scope>NUCLEOTIDE SEQUENCE [LARGE SCALE GENOMIC DNA]</scope>
    <source>
        <strain evidence="5 6">ATCC BAA-2084</strain>
    </source>
</reference>
<dbReference type="GO" id="GO:0055129">
    <property type="term" value="P:L-proline biosynthetic process"/>
    <property type="evidence" value="ECO:0007669"/>
    <property type="project" value="UniProtKB-UniRule"/>
</dbReference>
<comment type="similarity">
    <text evidence="1 3">Belongs to the pyrroline-5-carboxylate reductase family.</text>
</comment>
<organism evidence="5 6">
    <name type="scientific">Altererythrobacter ishigakiensis</name>
    <dbReference type="NCBI Taxonomy" id="476157"/>
    <lineage>
        <taxon>Bacteria</taxon>
        <taxon>Pseudomonadati</taxon>
        <taxon>Pseudomonadota</taxon>
        <taxon>Alphaproteobacteria</taxon>
        <taxon>Sphingomonadales</taxon>
        <taxon>Erythrobacteraceae</taxon>
        <taxon>Altererythrobacter</taxon>
    </lineage>
</organism>
<protein>
    <recommendedName>
        <fullName evidence="3">Pyrroline-5-carboxylate reductase</fullName>
        <shortName evidence="3">P5C reductase</shortName>
        <shortName evidence="3">P5CR</shortName>
        <ecNumber evidence="3">1.5.1.2</ecNumber>
    </recommendedName>
    <alternativeName>
        <fullName evidence="3">PCA reductase</fullName>
    </alternativeName>
</protein>
<dbReference type="Gene3D" id="3.40.50.720">
    <property type="entry name" value="NAD(P)-binding Rossmann-like Domain"/>
    <property type="match status" value="1"/>
</dbReference>
<dbReference type="UniPathway" id="UPA00098">
    <property type="reaction ID" value="UER00361"/>
</dbReference>
<keyword evidence="3" id="KW-0641">Proline biosynthesis</keyword>
<evidence type="ECO:0000256" key="1">
    <source>
        <dbReference type="ARBA" id="ARBA00005525"/>
    </source>
</evidence>
<sequence length="265" mass="27531">MKILIYGYGKMTAAMVEGWLRAGMDAGDIAAYNPRPKDTAPGVSLTTEPPKAGFDAVVLGFKPHMLGDIAPNMQDIVGPGTMVLSVLAGITLDQLEAAFPHAKAHVRFMPNLAVALGKSPNVLAASELAEADRRAVTELASMLGSAEWLDDESLFDLATALAGSGPGFVYRFIDALADAACELGLPADMSVRLATSMVDGAGALAAHSDFSPAELAARVASPGGMTREGLNVLDEGKALKLLLLETLRATADRGLELSRLAGKQA</sequence>
<dbReference type="InterPro" id="IPR008927">
    <property type="entry name" value="6-PGluconate_DH-like_C_sf"/>
</dbReference>
<keyword evidence="3" id="KW-0028">Amino-acid biosynthesis</keyword>
<dbReference type="PROSITE" id="PS00521">
    <property type="entry name" value="P5CR"/>
    <property type="match status" value="1"/>
</dbReference>
<comment type="caution">
    <text evidence="5">The sequence shown here is derived from an EMBL/GenBank/DDBJ whole genome shotgun (WGS) entry which is preliminary data.</text>
</comment>
<proteinExistence type="inferred from homology"/>
<evidence type="ECO:0000259" key="4">
    <source>
        <dbReference type="Pfam" id="PF14748"/>
    </source>
</evidence>
<comment type="catalytic activity">
    <reaction evidence="3">
        <text>L-proline + NADP(+) = (S)-1-pyrroline-5-carboxylate + NADPH + 2 H(+)</text>
        <dbReference type="Rhea" id="RHEA:14109"/>
        <dbReference type="ChEBI" id="CHEBI:15378"/>
        <dbReference type="ChEBI" id="CHEBI:17388"/>
        <dbReference type="ChEBI" id="CHEBI:57783"/>
        <dbReference type="ChEBI" id="CHEBI:58349"/>
        <dbReference type="ChEBI" id="CHEBI:60039"/>
        <dbReference type="EC" id="1.5.1.2"/>
    </reaction>
</comment>
<dbReference type="EC" id="1.5.1.2" evidence="3"/>
<comment type="function">
    <text evidence="3">Catalyzes the reduction of 1-pyrroline-5-carboxylate (PCA) to L-proline.</text>
</comment>
<gene>
    <name evidence="3" type="primary">proC</name>
    <name evidence="5" type="ORF">JN10_1133</name>
</gene>
<dbReference type="PIRSF" id="PIRSF000193">
    <property type="entry name" value="Pyrrol-5-carb_rd"/>
    <property type="match status" value="1"/>
</dbReference>
<comment type="subcellular location">
    <subcellularLocation>
        <location evidence="3">Cytoplasm</location>
    </subcellularLocation>
</comment>
<evidence type="ECO:0000256" key="2">
    <source>
        <dbReference type="ARBA" id="ARBA00023002"/>
    </source>
</evidence>
<accession>A0A562UVB2</accession>
<dbReference type="GO" id="GO:0005737">
    <property type="term" value="C:cytoplasm"/>
    <property type="evidence" value="ECO:0007669"/>
    <property type="project" value="UniProtKB-SubCell"/>
</dbReference>
<dbReference type="InterPro" id="IPR053790">
    <property type="entry name" value="P5CR-like_CS"/>
</dbReference>
<keyword evidence="6" id="KW-1185">Reference proteome</keyword>
<comment type="catalytic activity">
    <reaction evidence="3">
        <text>L-proline + NAD(+) = (S)-1-pyrroline-5-carboxylate + NADH + 2 H(+)</text>
        <dbReference type="Rhea" id="RHEA:14105"/>
        <dbReference type="ChEBI" id="CHEBI:15378"/>
        <dbReference type="ChEBI" id="CHEBI:17388"/>
        <dbReference type="ChEBI" id="CHEBI:57540"/>
        <dbReference type="ChEBI" id="CHEBI:57945"/>
        <dbReference type="ChEBI" id="CHEBI:60039"/>
        <dbReference type="EC" id="1.5.1.2"/>
    </reaction>
</comment>
<dbReference type="InterPro" id="IPR036291">
    <property type="entry name" value="NAD(P)-bd_dom_sf"/>
</dbReference>
<dbReference type="SUPFAM" id="SSF51735">
    <property type="entry name" value="NAD(P)-binding Rossmann-fold domains"/>
    <property type="match status" value="1"/>
</dbReference>